<feature type="domain" description="Autophagy-related protein 11 C-terminal" evidence="10">
    <location>
        <begin position="916"/>
        <end position="1033"/>
    </location>
</feature>
<dbReference type="GO" id="GO:0060090">
    <property type="term" value="F:molecular adaptor activity"/>
    <property type="evidence" value="ECO:0007669"/>
    <property type="project" value="TreeGrafter"/>
</dbReference>
<evidence type="ECO:0000256" key="3">
    <source>
        <dbReference type="ARBA" id="ARBA00022927"/>
    </source>
</evidence>
<dbReference type="PANTHER" id="PTHR13222:SF1">
    <property type="entry name" value="RB1-INDUCIBLE COILED-COIL PROTEIN 1"/>
    <property type="match status" value="1"/>
</dbReference>
<dbReference type="GO" id="GO:0034727">
    <property type="term" value="P:piecemeal microautophagy of the nucleus"/>
    <property type="evidence" value="ECO:0007669"/>
    <property type="project" value="TreeGrafter"/>
</dbReference>
<keyword evidence="6" id="KW-0472">Membrane</keyword>
<dbReference type="GO" id="GO:1903599">
    <property type="term" value="P:positive regulation of autophagy of mitochondrion"/>
    <property type="evidence" value="ECO:0007669"/>
    <property type="project" value="UniProtKB-UniRule"/>
</dbReference>
<comment type="subcellular location">
    <subcellularLocation>
        <location evidence="6">Preautophagosomal structure membrane</location>
        <topology evidence="6">Peripheral membrane protein</topology>
    </subcellularLocation>
    <subcellularLocation>
        <location evidence="6">Vacuole membrane</location>
        <topology evidence="6">Peripheral membrane protein</topology>
    </subcellularLocation>
    <text evidence="6">During pexophagy, accumulates in the vacuolar membrane region, where the peroxisomes contact the vacuole.</text>
</comment>
<feature type="region of interest" description="Disordered" evidence="8">
    <location>
        <begin position="1090"/>
        <end position="1109"/>
    </location>
</feature>
<dbReference type="GO" id="GO:0000045">
    <property type="term" value="P:autophagosome assembly"/>
    <property type="evidence" value="ECO:0007669"/>
    <property type="project" value="UniProtKB-UniRule"/>
</dbReference>
<keyword evidence="12" id="KW-1185">Reference proteome</keyword>
<dbReference type="Pfam" id="PF10377">
    <property type="entry name" value="ATG11"/>
    <property type="match status" value="1"/>
</dbReference>
<dbReference type="GO" id="GO:0019901">
    <property type="term" value="F:protein kinase binding"/>
    <property type="evidence" value="ECO:0007669"/>
    <property type="project" value="TreeGrafter"/>
</dbReference>
<dbReference type="GO" id="GO:0034045">
    <property type="term" value="C:phagophore assembly site membrane"/>
    <property type="evidence" value="ECO:0007669"/>
    <property type="project" value="UniProtKB-SubCell"/>
</dbReference>
<protein>
    <recommendedName>
        <fullName evidence="6">Autophagy-related protein 11</fullName>
    </recommendedName>
</protein>
<dbReference type="PANTHER" id="PTHR13222">
    <property type="entry name" value="RB1-INDUCIBLE COILED-COIL"/>
    <property type="match status" value="1"/>
</dbReference>
<dbReference type="GO" id="GO:0061709">
    <property type="term" value="P:reticulophagy"/>
    <property type="evidence" value="ECO:0007669"/>
    <property type="project" value="TreeGrafter"/>
</dbReference>
<comment type="subunit">
    <text evidence="6">Homodimer.</text>
</comment>
<dbReference type="GO" id="GO:0005774">
    <property type="term" value="C:vacuolar membrane"/>
    <property type="evidence" value="ECO:0007669"/>
    <property type="project" value="UniProtKB-SubCell"/>
</dbReference>
<reference evidence="11" key="1">
    <citation type="submission" date="2023-03" db="EMBL/GenBank/DDBJ databases">
        <title>Massive genome expansion in bonnet fungi (Mycena s.s.) driven by repeated elements and novel gene families across ecological guilds.</title>
        <authorList>
            <consortium name="Lawrence Berkeley National Laboratory"/>
            <person name="Harder C.B."/>
            <person name="Miyauchi S."/>
            <person name="Viragh M."/>
            <person name="Kuo A."/>
            <person name="Thoen E."/>
            <person name="Andreopoulos B."/>
            <person name="Lu D."/>
            <person name="Skrede I."/>
            <person name="Drula E."/>
            <person name="Henrissat B."/>
            <person name="Morin E."/>
            <person name="Kohler A."/>
            <person name="Barry K."/>
            <person name="LaButti K."/>
            <person name="Morin E."/>
            <person name="Salamov A."/>
            <person name="Lipzen A."/>
            <person name="Mereny Z."/>
            <person name="Hegedus B."/>
            <person name="Baldrian P."/>
            <person name="Stursova M."/>
            <person name="Weitz H."/>
            <person name="Taylor A."/>
            <person name="Grigoriev I.V."/>
            <person name="Nagy L.G."/>
            <person name="Martin F."/>
            <person name="Kauserud H."/>
        </authorList>
    </citation>
    <scope>NUCLEOTIDE SEQUENCE</scope>
    <source>
        <strain evidence="11">CBHHK182m</strain>
    </source>
</reference>
<gene>
    <name evidence="11" type="ORF">B0H16DRAFT_416878</name>
</gene>
<feature type="domain" description="Autophagy protein ATG17-like" evidence="9">
    <location>
        <begin position="174"/>
        <end position="479"/>
    </location>
</feature>
<evidence type="ECO:0000313" key="11">
    <source>
        <dbReference type="EMBL" id="KAJ7765324.1"/>
    </source>
</evidence>
<accession>A0AAD7NLM8</accession>
<dbReference type="InterPro" id="IPR045326">
    <property type="entry name" value="ATG17-like_dom"/>
</dbReference>
<dbReference type="InterPro" id="IPR019460">
    <property type="entry name" value="Atg11_C"/>
</dbReference>
<proteinExistence type="inferred from homology"/>
<dbReference type="GO" id="GO:0015031">
    <property type="term" value="P:protein transport"/>
    <property type="evidence" value="ECO:0007669"/>
    <property type="project" value="UniProtKB-KW"/>
</dbReference>
<organism evidence="11 12">
    <name type="scientific">Mycena metata</name>
    <dbReference type="NCBI Taxonomy" id="1033252"/>
    <lineage>
        <taxon>Eukaryota</taxon>
        <taxon>Fungi</taxon>
        <taxon>Dikarya</taxon>
        <taxon>Basidiomycota</taxon>
        <taxon>Agaricomycotina</taxon>
        <taxon>Agaricomycetes</taxon>
        <taxon>Agaricomycetidae</taxon>
        <taxon>Agaricales</taxon>
        <taxon>Marasmiineae</taxon>
        <taxon>Mycenaceae</taxon>
        <taxon>Mycena</taxon>
    </lineage>
</organism>
<keyword evidence="6" id="KW-0926">Vacuole</keyword>
<name>A0AAD7NLM8_9AGAR</name>
<feature type="region of interest" description="Disordered" evidence="8">
    <location>
        <begin position="1210"/>
        <end position="1283"/>
    </location>
</feature>
<feature type="coiled-coil region" evidence="7">
    <location>
        <begin position="635"/>
        <end position="701"/>
    </location>
</feature>
<evidence type="ECO:0000256" key="2">
    <source>
        <dbReference type="ARBA" id="ARBA00022448"/>
    </source>
</evidence>
<comment type="similarity">
    <text evidence="1 6">Belongs to the ATG11 family.</text>
</comment>
<evidence type="ECO:0000256" key="8">
    <source>
        <dbReference type="SAM" id="MobiDB-lite"/>
    </source>
</evidence>
<keyword evidence="5 7" id="KW-0175">Coiled coil</keyword>
<keyword evidence="3 6" id="KW-0653">Protein transport</keyword>
<evidence type="ECO:0000256" key="6">
    <source>
        <dbReference type="RuleBase" id="RU367075"/>
    </source>
</evidence>
<dbReference type="GO" id="GO:1990316">
    <property type="term" value="C:Atg1/ULK1 kinase complex"/>
    <property type="evidence" value="ECO:0007669"/>
    <property type="project" value="TreeGrafter"/>
</dbReference>
<keyword evidence="4 6" id="KW-0072">Autophagy</keyword>
<sequence length="1339" mass="148277">MNYSTFKIRPIAQKRSFQLEHESRPCSHVQVAGPQPPCGKRRQITSCLPPSALYQLAFCCKYAANLSCGGWPGFPGVRDIERIGSLELFLHQETGIDQDCVLAYLPDGRRLTNSNIRELTGSQTQSIFVFNKYYLDLNLDDVLRELRFEAPLQPPIEDSITATPPFRPSQLGASYLRTAHVHKEQVSHILASLHCQHEALRIATTSLDLHVLAIVDTFESVASGSRRELEKQAALLAGLEADLDIISHVRIHTEFVSPAVRKAIESGDKPRTLGDYVSNVKMKQVAETCSRTHEDLRARFIQTEQAVSQLQQGTDSVRSTIIETSLLDDGEASARRSQEIWEKISHGAAVLEGHVPDPDGVLQELRQHDFALRQELQFMTNVKNAYTHQCIGALRSISVLNNDMVQIPPTLANLQSSFRGKNSFSHIQRLHNMLYAYGATVIEIVRRKEFSRFFYQRAQSILEVMAKLSASERKRRQVHRGEVHGQLPFETRGMDDPVPTIDFSPSGNLDASYSLEREDVDGLLHVLDDLENASRNANDLVALAAVRECRAALDKLVVKMDSLESGFDRIAERSLLSASRLSSSRRRSTEADEQAFQELSQQLRDAHESRVHQDSVYQEERYALQAQIHRLQTGLREADASIAGERERAERAEQELAEARAQVEGDVGTRRIMEEWNAQLAGDVESQRRELAAALADATEQSRVAEGLRQELAQVRGDFEDVKALEASEHDRIIRDHIAEADGDRAVLERQFHELKAVQEHTLRQLDGQRTEMDVANADIFRLKEEITRLQRELREARHAERVLREDLRAGRASQSDFEQRLENSGRLVAQILDVAMAFRSAHVKALNAAQLMASHPGTGARSSSGMAESGFSSSMRHSIISHLDEPSPIDPSDPPAALEALRAFDHDHFLEAITKTGSTIRKWQKQCKEYRERAKGKISFRNFAKGDLALFLPTRNSVSKPWAAFNVLPFCLVSFPHYFLQATGHLAEQLKTREWIVARITSITERVVDHNDPTSNPYGLGDGVKYYMLEVEDWTQPTPQNKRRVSSRKVSKEQAQSPLIDSTAALPPGPPEAEVEDSFLTTHSPNLHLFPVRSRSSSSPPVRPSSLSRLLAQAPPEPQVDQLPPPDRTPSPPTSPPPPVSPTHYTGSIPQHVPALSSPLRPGSRASRISTTSRFSVGRIPALGSASSGSPNTKAPPTTALAEQLILSSSPSSGEANPFRSPSTPSPDDSMSEGVSNVLRHTRRRTTSYHVPRTSPLAPASISESTSTSTSTATAGPARPTATASNTLANLASSWGVSFGLKKKPEISATLASTAETEPGVDEARIDSTSASELLKRF</sequence>
<dbReference type="InterPro" id="IPR040040">
    <property type="entry name" value="ATG11"/>
</dbReference>
<feature type="compositionally biased region" description="Pro residues" evidence="8">
    <location>
        <begin position="1116"/>
        <end position="1142"/>
    </location>
</feature>
<comment type="function">
    <text evidence="6">Involved in cytoplasm to vacuole transport (Cvt), pexophagy, mitophagy and nucleophagy. Recruits mitochondria for their selective degradation via autophagy (mitophagy) during starvation. Works as scaffold proteins that recruit ATG proteins to the pre-autophagosome (PAS), the site of vesicle/autophagosome formation. Required for the Cvt vesicles completion.</text>
</comment>
<dbReference type="GO" id="GO:0034517">
    <property type="term" value="P:ribophagy"/>
    <property type="evidence" value="ECO:0007669"/>
    <property type="project" value="TreeGrafter"/>
</dbReference>
<comment type="caution">
    <text evidence="11">The sequence shown here is derived from an EMBL/GenBank/DDBJ whole genome shotgun (WGS) entry which is preliminary data.</text>
</comment>
<feature type="compositionally biased region" description="Low complexity" evidence="8">
    <location>
        <begin position="1259"/>
        <end position="1283"/>
    </location>
</feature>
<feature type="region of interest" description="Disordered" evidence="8">
    <location>
        <begin position="1038"/>
        <end position="1077"/>
    </location>
</feature>
<evidence type="ECO:0000256" key="5">
    <source>
        <dbReference type="ARBA" id="ARBA00023054"/>
    </source>
</evidence>
<dbReference type="EMBL" id="JARKIB010000026">
    <property type="protein sequence ID" value="KAJ7765324.1"/>
    <property type="molecule type" value="Genomic_DNA"/>
</dbReference>
<evidence type="ECO:0000256" key="7">
    <source>
        <dbReference type="SAM" id="Coils"/>
    </source>
</evidence>
<feature type="region of interest" description="Disordered" evidence="8">
    <location>
        <begin position="1115"/>
        <end position="1174"/>
    </location>
</feature>
<feature type="region of interest" description="Disordered" evidence="8">
    <location>
        <begin position="477"/>
        <end position="501"/>
    </location>
</feature>
<evidence type="ECO:0000259" key="9">
    <source>
        <dbReference type="Pfam" id="PF04108"/>
    </source>
</evidence>
<evidence type="ECO:0000313" key="12">
    <source>
        <dbReference type="Proteomes" id="UP001215598"/>
    </source>
</evidence>
<feature type="compositionally biased region" description="Low complexity" evidence="8">
    <location>
        <begin position="1092"/>
        <end position="1109"/>
    </location>
</feature>
<keyword evidence="2 6" id="KW-0813">Transport</keyword>
<dbReference type="Pfam" id="PF04108">
    <property type="entry name" value="ATG17_like"/>
    <property type="match status" value="1"/>
</dbReference>
<evidence type="ECO:0000256" key="1">
    <source>
        <dbReference type="ARBA" id="ARBA00009729"/>
    </source>
</evidence>
<evidence type="ECO:0000256" key="4">
    <source>
        <dbReference type="ARBA" id="ARBA00023006"/>
    </source>
</evidence>
<evidence type="ECO:0000259" key="10">
    <source>
        <dbReference type="Pfam" id="PF10377"/>
    </source>
</evidence>
<dbReference type="Proteomes" id="UP001215598">
    <property type="component" value="Unassembled WGS sequence"/>
</dbReference>
<dbReference type="GO" id="GO:0000422">
    <property type="term" value="P:autophagy of mitochondrion"/>
    <property type="evidence" value="ECO:0007669"/>
    <property type="project" value="TreeGrafter"/>
</dbReference>
<feature type="coiled-coil region" evidence="7">
    <location>
        <begin position="773"/>
        <end position="807"/>
    </location>
</feature>